<sequence length="233" mass="26098">MAPHLIRKYQESDRKWVVGLLSRGMTEHIPTTFRHMLKLPRTVLLLSGGPLALLLLSGSWLLALTFSLALLPVLWFLAGRPWKEYVDMALRTDMADITKSYLSEPGSCFWVAESEKRVVGTVGALPVDDPTLQEKRLQLFHLIVSPEHRGQGIAKALVRTVLQFAQDQGYSEVVLDTTIMQRSALGLYQAMGFRKMGQSFHSVGFRLMTVNTVHLIYPVKSLVKLPPTTGVLN</sequence>
<dbReference type="Pfam" id="PF00583">
    <property type="entry name" value="Acetyltransf_1"/>
    <property type="match status" value="1"/>
</dbReference>
<name>A0A8C9AAE9_PROSS</name>
<accession>A0A8C9AAE9</accession>
<proteinExistence type="predicted"/>
<dbReference type="PROSITE" id="PS51186">
    <property type="entry name" value="GNAT"/>
    <property type="match status" value="1"/>
</dbReference>
<dbReference type="Ensembl" id="ENSPSMT00000030953.1">
    <property type="protein sequence ID" value="ENSPSMP00000026738.1"/>
    <property type="gene ID" value="ENSPSMG00000018752.1"/>
</dbReference>
<keyword evidence="2" id="KW-1133">Transmembrane helix</keyword>
<feature type="transmembrane region" description="Helical" evidence="2">
    <location>
        <begin position="51"/>
        <end position="78"/>
    </location>
</feature>
<dbReference type="PANTHER" id="PTHR13947">
    <property type="entry name" value="GNAT FAMILY N-ACETYLTRANSFERASE"/>
    <property type="match status" value="1"/>
</dbReference>
<dbReference type="Proteomes" id="UP000694414">
    <property type="component" value="Unplaced"/>
</dbReference>
<reference evidence="4" key="2">
    <citation type="submission" date="2025-09" db="UniProtKB">
        <authorList>
            <consortium name="Ensembl"/>
        </authorList>
    </citation>
    <scope>IDENTIFICATION</scope>
</reference>
<evidence type="ECO:0000259" key="3">
    <source>
        <dbReference type="PROSITE" id="PS51186"/>
    </source>
</evidence>
<dbReference type="InterPro" id="IPR016181">
    <property type="entry name" value="Acyl_CoA_acyltransferase"/>
</dbReference>
<evidence type="ECO:0000313" key="5">
    <source>
        <dbReference type="Proteomes" id="UP000694414"/>
    </source>
</evidence>
<organism evidence="4 5">
    <name type="scientific">Prolemur simus</name>
    <name type="common">Greater bamboo lemur</name>
    <name type="synonym">Hapalemur simus</name>
    <dbReference type="NCBI Taxonomy" id="1328070"/>
    <lineage>
        <taxon>Eukaryota</taxon>
        <taxon>Metazoa</taxon>
        <taxon>Chordata</taxon>
        <taxon>Craniata</taxon>
        <taxon>Vertebrata</taxon>
        <taxon>Euteleostomi</taxon>
        <taxon>Mammalia</taxon>
        <taxon>Eutheria</taxon>
        <taxon>Euarchontoglires</taxon>
        <taxon>Primates</taxon>
        <taxon>Strepsirrhini</taxon>
        <taxon>Lemuriformes</taxon>
        <taxon>Lemuridae</taxon>
        <taxon>Prolemur</taxon>
    </lineage>
</organism>
<reference evidence="4" key="1">
    <citation type="submission" date="2025-08" db="UniProtKB">
        <authorList>
            <consortium name="Ensembl"/>
        </authorList>
    </citation>
    <scope>IDENTIFICATION</scope>
</reference>
<dbReference type="CDD" id="cd04301">
    <property type="entry name" value="NAT_SF"/>
    <property type="match status" value="1"/>
</dbReference>
<keyword evidence="2" id="KW-0472">Membrane</keyword>
<evidence type="ECO:0000256" key="1">
    <source>
        <dbReference type="ARBA" id="ARBA00022679"/>
    </source>
</evidence>
<dbReference type="PANTHER" id="PTHR13947:SF48">
    <property type="entry name" value="N-ACETYLTRANSFERASE 8-RELATED"/>
    <property type="match status" value="1"/>
</dbReference>
<gene>
    <name evidence="4" type="primary">NAT8</name>
</gene>
<dbReference type="GO" id="GO:0008080">
    <property type="term" value="F:N-acetyltransferase activity"/>
    <property type="evidence" value="ECO:0007669"/>
    <property type="project" value="InterPro"/>
</dbReference>
<keyword evidence="2" id="KW-0812">Transmembrane</keyword>
<dbReference type="GeneTree" id="ENSGT00950000182932"/>
<keyword evidence="5" id="KW-1185">Reference proteome</keyword>
<protein>
    <submittedName>
        <fullName evidence="4">N-acetyltransferase 8 (putative)</fullName>
    </submittedName>
</protein>
<dbReference type="SUPFAM" id="SSF55729">
    <property type="entry name" value="Acyl-CoA N-acyltransferases (Nat)"/>
    <property type="match status" value="1"/>
</dbReference>
<evidence type="ECO:0000256" key="2">
    <source>
        <dbReference type="SAM" id="Phobius"/>
    </source>
</evidence>
<dbReference type="AlphaFoldDB" id="A0A8C9AAE9"/>
<dbReference type="InterPro" id="IPR000182">
    <property type="entry name" value="GNAT_dom"/>
</dbReference>
<dbReference type="Gene3D" id="3.40.630.30">
    <property type="match status" value="1"/>
</dbReference>
<feature type="domain" description="N-acetyltransferase" evidence="3">
    <location>
        <begin position="61"/>
        <end position="220"/>
    </location>
</feature>
<evidence type="ECO:0000313" key="4">
    <source>
        <dbReference type="Ensembl" id="ENSPSMP00000026738.1"/>
    </source>
</evidence>
<dbReference type="InterPro" id="IPR050769">
    <property type="entry name" value="NAT_camello-type"/>
</dbReference>
<keyword evidence="1" id="KW-0808">Transferase</keyword>